<keyword evidence="3" id="KW-1185">Reference proteome</keyword>
<comment type="caution">
    <text evidence="2">The sequence shown here is derived from an EMBL/GenBank/DDBJ whole genome shotgun (WGS) entry which is preliminary data.</text>
</comment>
<reference evidence="2" key="1">
    <citation type="submission" date="2020-04" db="EMBL/GenBank/DDBJ databases">
        <title>Draft genome resource of the tomato pathogen Pseudocercospora fuligena.</title>
        <authorList>
            <person name="Zaccaron A."/>
        </authorList>
    </citation>
    <scope>NUCLEOTIDE SEQUENCE</scope>
    <source>
        <strain evidence="2">PF001</strain>
    </source>
</reference>
<gene>
    <name evidence="2" type="ORF">HII31_03550</name>
</gene>
<proteinExistence type="predicted"/>
<dbReference type="Proteomes" id="UP000660729">
    <property type="component" value="Unassembled WGS sequence"/>
</dbReference>
<name>A0A8H6RQR7_9PEZI</name>
<evidence type="ECO:0000313" key="2">
    <source>
        <dbReference type="EMBL" id="KAF7195082.1"/>
    </source>
</evidence>
<dbReference type="OrthoDB" id="3634414at2759"/>
<dbReference type="InterPro" id="IPR045702">
    <property type="entry name" value="DUF6060"/>
</dbReference>
<protein>
    <submittedName>
        <fullName evidence="2">Uncharacterized protein</fullName>
    </submittedName>
</protein>
<dbReference type="EMBL" id="JABCIY010000043">
    <property type="protein sequence ID" value="KAF7195082.1"/>
    <property type="molecule type" value="Genomic_DNA"/>
</dbReference>
<feature type="chain" id="PRO_5034049614" evidence="1">
    <location>
        <begin position="23"/>
        <end position="348"/>
    </location>
</feature>
<dbReference type="AlphaFoldDB" id="A0A8H6RQR7"/>
<dbReference type="Pfam" id="PF19535">
    <property type="entry name" value="DUF6060"/>
    <property type="match status" value="1"/>
</dbReference>
<organism evidence="2 3">
    <name type="scientific">Pseudocercospora fuligena</name>
    <dbReference type="NCBI Taxonomy" id="685502"/>
    <lineage>
        <taxon>Eukaryota</taxon>
        <taxon>Fungi</taxon>
        <taxon>Dikarya</taxon>
        <taxon>Ascomycota</taxon>
        <taxon>Pezizomycotina</taxon>
        <taxon>Dothideomycetes</taxon>
        <taxon>Dothideomycetidae</taxon>
        <taxon>Mycosphaerellales</taxon>
        <taxon>Mycosphaerellaceae</taxon>
        <taxon>Pseudocercospora</taxon>
    </lineage>
</organism>
<feature type="signal peptide" evidence="1">
    <location>
        <begin position="1"/>
        <end position="22"/>
    </location>
</feature>
<evidence type="ECO:0000313" key="3">
    <source>
        <dbReference type="Proteomes" id="UP000660729"/>
    </source>
</evidence>
<sequence length="348" mass="37531">MATKMLKSLPLWVLAAMPAVYGQGNTDNGNIAACKSQSCTDCPVFASVNEQFPDCITYPSAGNLDGYDTENGNGYRVWWNSGQPEPSCQIIVRTPASTTLPACGYYLTGWQNAGCYYTLIQESFMLQYCCGTGNCDKASPVSTAAEARTMSLQGFTAIASLQFDNMTSFAQPSKRSGKRSFDDIGVEVHWEDARVPMASSQLAKYTKRQGDSCSYAQTQKYTKGGPQQRVSTTQNCNTEGGCSVAIDTTVSSGRTVSVNAGFNLFEIISLGTDIQFTEEMSRSLTNTFTQDVGTRGYVSFIPTYECTFGDLSSCDGLSDGTVEACTPRLIGDFNDGTYSFVYVAPGQG</sequence>
<keyword evidence="1" id="KW-0732">Signal</keyword>
<evidence type="ECO:0000256" key="1">
    <source>
        <dbReference type="SAM" id="SignalP"/>
    </source>
</evidence>
<accession>A0A8H6RQR7</accession>